<gene>
    <name evidence="1" type="ORF">AKJ57_02475</name>
</gene>
<dbReference type="AlphaFoldDB" id="A0A133UA98"/>
<accession>A0A133UA98</accession>
<name>A0A133UA98_9EURY</name>
<protein>
    <submittedName>
        <fullName evidence="1">Uncharacterized protein</fullName>
    </submittedName>
</protein>
<dbReference type="Proteomes" id="UP000070163">
    <property type="component" value="Unassembled WGS sequence"/>
</dbReference>
<evidence type="ECO:0000313" key="2">
    <source>
        <dbReference type="Proteomes" id="UP000070163"/>
    </source>
</evidence>
<organism evidence="1 2">
    <name type="scientific">candidate division MSBL1 archaeon SCGC-AAA259A05</name>
    <dbReference type="NCBI Taxonomy" id="1698259"/>
    <lineage>
        <taxon>Archaea</taxon>
        <taxon>Methanobacteriati</taxon>
        <taxon>Methanobacteriota</taxon>
        <taxon>candidate division MSBL1</taxon>
    </lineage>
</organism>
<proteinExistence type="predicted"/>
<sequence length="77" mass="8767">MVQPSEGSRLKEKDTTPDVVLLLDRIVERKKQIIDLLPRINSWGSIPSPVPSGFGLPMKLSCHRQVFLQVLRYLQPT</sequence>
<reference evidence="1 2" key="1">
    <citation type="journal article" date="2016" name="Sci. Rep.">
        <title>Metabolic traits of an uncultured archaeal lineage -MSBL1- from brine pools of the Red Sea.</title>
        <authorList>
            <person name="Mwirichia R."/>
            <person name="Alam I."/>
            <person name="Rashid M."/>
            <person name="Vinu M."/>
            <person name="Ba-Alawi W."/>
            <person name="Anthony Kamau A."/>
            <person name="Kamanda Ngugi D."/>
            <person name="Goker M."/>
            <person name="Klenk H.P."/>
            <person name="Bajic V."/>
            <person name="Stingl U."/>
        </authorList>
    </citation>
    <scope>NUCLEOTIDE SEQUENCE [LARGE SCALE GENOMIC DNA]</scope>
    <source>
        <strain evidence="1">SCGC-AAA259A05</strain>
    </source>
</reference>
<evidence type="ECO:0000313" key="1">
    <source>
        <dbReference type="EMBL" id="KXA91106.1"/>
    </source>
</evidence>
<comment type="caution">
    <text evidence="1">The sequence shown here is derived from an EMBL/GenBank/DDBJ whole genome shotgun (WGS) entry which is preliminary data.</text>
</comment>
<keyword evidence="2" id="KW-1185">Reference proteome</keyword>
<dbReference type="EMBL" id="LHXJ01000021">
    <property type="protein sequence ID" value="KXA91106.1"/>
    <property type="molecule type" value="Genomic_DNA"/>
</dbReference>